<organism evidence="2 3">
    <name type="scientific">Rhizobium leguminosarum</name>
    <dbReference type="NCBI Taxonomy" id="384"/>
    <lineage>
        <taxon>Bacteria</taxon>
        <taxon>Pseudomonadati</taxon>
        <taxon>Pseudomonadota</taxon>
        <taxon>Alphaproteobacteria</taxon>
        <taxon>Hyphomicrobiales</taxon>
        <taxon>Rhizobiaceae</taxon>
        <taxon>Rhizobium/Agrobacterium group</taxon>
        <taxon>Rhizobium</taxon>
    </lineage>
</organism>
<dbReference type="InterPro" id="IPR010982">
    <property type="entry name" value="Lambda_DNA-bd_dom_sf"/>
</dbReference>
<dbReference type="RefSeq" id="WP_164048069.1">
    <property type="nucleotide sequence ID" value="NZ_WUFV01000013.1"/>
</dbReference>
<evidence type="ECO:0000259" key="1">
    <source>
        <dbReference type="PROSITE" id="PS50943"/>
    </source>
</evidence>
<protein>
    <submittedName>
        <fullName evidence="2">XRE family transcriptional regulator</fullName>
    </submittedName>
</protein>
<gene>
    <name evidence="2" type="ORF">GR257_21755</name>
</gene>
<comment type="caution">
    <text evidence="2">The sequence shown here is derived from an EMBL/GenBank/DDBJ whole genome shotgun (WGS) entry which is preliminary data.</text>
</comment>
<dbReference type="Proteomes" id="UP000471705">
    <property type="component" value="Unassembled WGS sequence"/>
</dbReference>
<dbReference type="Gene3D" id="1.10.260.40">
    <property type="entry name" value="lambda repressor-like DNA-binding domains"/>
    <property type="match status" value="1"/>
</dbReference>
<feature type="domain" description="HTH cro/C1-type" evidence="1">
    <location>
        <begin position="10"/>
        <end position="35"/>
    </location>
</feature>
<evidence type="ECO:0000313" key="3">
    <source>
        <dbReference type="Proteomes" id="UP000471705"/>
    </source>
</evidence>
<dbReference type="AlphaFoldDB" id="A0A7K3VLL2"/>
<dbReference type="InterPro" id="IPR001387">
    <property type="entry name" value="Cro/C1-type_HTH"/>
</dbReference>
<accession>A0A7K3VLL2</accession>
<dbReference type="GO" id="GO:0003677">
    <property type="term" value="F:DNA binding"/>
    <property type="evidence" value="ECO:0007669"/>
    <property type="project" value="InterPro"/>
</dbReference>
<dbReference type="PROSITE" id="PS50943">
    <property type="entry name" value="HTH_CROC1"/>
    <property type="match status" value="1"/>
</dbReference>
<dbReference type="EMBL" id="WUFV01000013">
    <property type="protein sequence ID" value="NEK17458.1"/>
    <property type="molecule type" value="Genomic_DNA"/>
</dbReference>
<dbReference type="SUPFAM" id="SSF47413">
    <property type="entry name" value="lambda repressor-like DNA-binding domains"/>
    <property type="match status" value="1"/>
</dbReference>
<evidence type="ECO:0000313" key="2">
    <source>
        <dbReference type="EMBL" id="NEK17458.1"/>
    </source>
</evidence>
<reference evidence="2 3" key="1">
    <citation type="submission" date="2019-12" db="EMBL/GenBank/DDBJ databases">
        <title>Rhizobium genotypes associated with high levels of biological nitrogen fixation by grain legumes in a temperate-maritime cropping system.</title>
        <authorList>
            <person name="Maluk M."/>
            <person name="Francesc Ferrando Molina F."/>
            <person name="Lopez Del Egido L."/>
            <person name="Lafos M."/>
            <person name="Langarica-Fuentes A."/>
            <person name="Gebre Yohannes G."/>
            <person name="Young M.W."/>
            <person name="Martin P."/>
            <person name="Gantlett R."/>
            <person name="Kenicer G."/>
            <person name="Hawes C."/>
            <person name="Begg G.S."/>
            <person name="Quilliam R.S."/>
            <person name="Squire G.R."/>
            <person name="Poole P.S."/>
            <person name="Young P.W."/>
            <person name="Iannetta P.M."/>
            <person name="James E.K."/>
        </authorList>
    </citation>
    <scope>NUCLEOTIDE SEQUENCE [LARGE SCALE GENOMIC DNA]</scope>
    <source>
        <strain evidence="2 3">JHI54</strain>
    </source>
</reference>
<sequence length="81" mass="8782">MIKRIPPHILAAARVAAKLSQEDLAARADVSRHTIMRAEEKGVGLESQVAIEMALKDAGVVIFEAEPDSLLFGIREIKSSD</sequence>
<proteinExistence type="predicted"/>
<name>A0A7K3VLL2_RHILE</name>